<evidence type="ECO:0000313" key="2">
    <source>
        <dbReference type="EMBL" id="KFO19269.1"/>
    </source>
</evidence>
<keyword evidence="3" id="KW-1185">Reference proteome</keyword>
<name>A0A091CKS3_FUKDA</name>
<dbReference type="EMBL" id="KN125123">
    <property type="protein sequence ID" value="KFO19269.1"/>
    <property type="molecule type" value="Genomic_DNA"/>
</dbReference>
<dbReference type="Proteomes" id="UP000028990">
    <property type="component" value="Unassembled WGS sequence"/>
</dbReference>
<dbReference type="AlphaFoldDB" id="A0A091CKS3"/>
<reference evidence="2 3" key="1">
    <citation type="submission" date="2013-11" db="EMBL/GenBank/DDBJ databases">
        <title>The Damaraland mole rat (Fukomys damarensis) genome and evolution of African mole rats.</title>
        <authorList>
            <person name="Gladyshev V.N."/>
            <person name="Fang X."/>
        </authorList>
    </citation>
    <scope>NUCLEOTIDE SEQUENCE [LARGE SCALE GENOMIC DNA]</scope>
    <source>
        <tissue evidence="2">Liver</tissue>
    </source>
</reference>
<organism evidence="2 3">
    <name type="scientific">Fukomys damarensis</name>
    <name type="common">Damaraland mole rat</name>
    <name type="synonym">Cryptomys damarensis</name>
    <dbReference type="NCBI Taxonomy" id="885580"/>
    <lineage>
        <taxon>Eukaryota</taxon>
        <taxon>Metazoa</taxon>
        <taxon>Chordata</taxon>
        <taxon>Craniata</taxon>
        <taxon>Vertebrata</taxon>
        <taxon>Euteleostomi</taxon>
        <taxon>Mammalia</taxon>
        <taxon>Eutheria</taxon>
        <taxon>Euarchontoglires</taxon>
        <taxon>Glires</taxon>
        <taxon>Rodentia</taxon>
        <taxon>Hystricomorpha</taxon>
        <taxon>Bathyergidae</taxon>
        <taxon>Fukomys</taxon>
    </lineage>
</organism>
<evidence type="ECO:0000256" key="1">
    <source>
        <dbReference type="SAM" id="MobiDB-lite"/>
    </source>
</evidence>
<proteinExistence type="predicted"/>
<feature type="region of interest" description="Disordered" evidence="1">
    <location>
        <begin position="72"/>
        <end position="107"/>
    </location>
</feature>
<evidence type="ECO:0000313" key="3">
    <source>
        <dbReference type="Proteomes" id="UP000028990"/>
    </source>
</evidence>
<protein>
    <submittedName>
        <fullName evidence="2">Uncharacterized protein</fullName>
    </submittedName>
</protein>
<sequence>MMAFSKGPKARSTAFGAHIEDINNQMIGLSGPRLGSQRRQQKWWQWWRGREKRASVAVTLVQARCAHHNMNSIGILPQGGKGKKEKGDERQEEEIEEGKKDKPTGPVATLGFKSHHLWRIPHKGWNSGLALAVPLGYIPNSVIISSAQNFRSRILLGHSSHAVKPPSLNLNLLCPGTHEAEYE</sequence>
<accession>A0A091CKS3</accession>
<gene>
    <name evidence="2" type="ORF">H920_19347</name>
</gene>